<dbReference type="PANTHER" id="PTHR43585:SF2">
    <property type="entry name" value="ATP-GRASP ENZYME FSQD"/>
    <property type="match status" value="1"/>
</dbReference>
<evidence type="ECO:0000256" key="3">
    <source>
        <dbReference type="ARBA" id="ARBA00022840"/>
    </source>
</evidence>
<keyword evidence="7" id="KW-1185">Reference proteome</keyword>
<evidence type="ECO:0000256" key="4">
    <source>
        <dbReference type="PROSITE-ProRule" id="PRU00409"/>
    </source>
</evidence>
<dbReference type="Proteomes" id="UP001354931">
    <property type="component" value="Unassembled WGS sequence"/>
</dbReference>
<evidence type="ECO:0000256" key="2">
    <source>
        <dbReference type="ARBA" id="ARBA00022741"/>
    </source>
</evidence>
<dbReference type="PANTHER" id="PTHR43585">
    <property type="entry name" value="FUMIPYRROLE BIOSYNTHESIS PROTEIN C"/>
    <property type="match status" value="1"/>
</dbReference>
<keyword evidence="3 4" id="KW-0067">ATP-binding</keyword>
<gene>
    <name evidence="6" type="ORF">OKJ99_22415</name>
</gene>
<proteinExistence type="predicted"/>
<keyword evidence="2 4" id="KW-0547">Nucleotide-binding</keyword>
<evidence type="ECO:0000313" key="7">
    <source>
        <dbReference type="Proteomes" id="UP001354931"/>
    </source>
</evidence>
<dbReference type="EMBL" id="JAOZYC010000130">
    <property type="protein sequence ID" value="MEB8340252.1"/>
    <property type="molecule type" value="Genomic_DNA"/>
</dbReference>
<dbReference type="Pfam" id="PF13535">
    <property type="entry name" value="ATP-grasp_4"/>
    <property type="match status" value="1"/>
</dbReference>
<evidence type="ECO:0000256" key="1">
    <source>
        <dbReference type="ARBA" id="ARBA00022598"/>
    </source>
</evidence>
<dbReference type="Gene3D" id="3.30.470.20">
    <property type="entry name" value="ATP-grasp fold, B domain"/>
    <property type="match status" value="1"/>
</dbReference>
<dbReference type="InterPro" id="IPR011761">
    <property type="entry name" value="ATP-grasp"/>
</dbReference>
<evidence type="ECO:0000313" key="6">
    <source>
        <dbReference type="EMBL" id="MEB8340252.1"/>
    </source>
</evidence>
<dbReference type="InterPro" id="IPR052032">
    <property type="entry name" value="ATP-dep_AA_Ligase"/>
</dbReference>
<dbReference type="PROSITE" id="PS50975">
    <property type="entry name" value="ATP_GRASP"/>
    <property type="match status" value="1"/>
</dbReference>
<organism evidence="6 7">
    <name type="scientific">Streptomyces endophyticus</name>
    <dbReference type="NCBI Taxonomy" id="714166"/>
    <lineage>
        <taxon>Bacteria</taxon>
        <taxon>Bacillati</taxon>
        <taxon>Actinomycetota</taxon>
        <taxon>Actinomycetes</taxon>
        <taxon>Kitasatosporales</taxon>
        <taxon>Streptomycetaceae</taxon>
        <taxon>Streptomyces</taxon>
    </lineage>
</organism>
<name>A0ABU6F896_9ACTN</name>
<feature type="domain" description="ATP-grasp" evidence="5">
    <location>
        <begin position="111"/>
        <end position="309"/>
    </location>
</feature>
<keyword evidence="1" id="KW-0436">Ligase</keyword>
<dbReference type="RefSeq" id="WP_326019030.1">
    <property type="nucleotide sequence ID" value="NZ_JAOZYC010000130.1"/>
</dbReference>
<protein>
    <submittedName>
        <fullName evidence="6">ATP-grasp domain-containing protein</fullName>
    </submittedName>
</protein>
<accession>A0ABU6F896</accession>
<dbReference type="SUPFAM" id="SSF56059">
    <property type="entry name" value="Glutathione synthetase ATP-binding domain-like"/>
    <property type="match status" value="1"/>
</dbReference>
<evidence type="ECO:0000259" key="5">
    <source>
        <dbReference type="PROSITE" id="PS50975"/>
    </source>
</evidence>
<sequence>MPERPHLLVLSGWAGVPESALALGFDVSFIGDTTEFSDSDREILARCRSVHEMPANRAAAVLAAARDIHVRLPLEAAVSFGEFGTESSAVVADALGIRGLSLKTAAATHYKDLMRAALAGRPDLTIAWERVTDPAGLRTFRARHGLPLVVKPVSGAGSVGVRQIFTDAELDDTLDDRAFWREAPYLAEEFVPGDMVYSVETVTLRGRHHIAGVSAGRLSAHPNLAITEISVPPPPPYDAPLARIHETVLAFLDVLGHDWGLTHTEVKVAADGRPVVIESQPRIGGMRIFRMVEHATGVDEVGTILRSLLPDAPDVTPPHLPPYTAVGMCLSLVPPSKPVRRTADPELLREIKGVDDFEIAVRPGRVPAPVTDNSGGRPGLIWLRVPDHAAAELVKKEISRTYWVEYEDGDVWHPWF</sequence>
<reference evidence="6 7" key="1">
    <citation type="submission" date="2022-10" db="EMBL/GenBank/DDBJ databases">
        <authorList>
            <person name="Xie J."/>
            <person name="Shen N."/>
        </authorList>
    </citation>
    <scope>NUCLEOTIDE SEQUENCE [LARGE SCALE GENOMIC DNA]</scope>
    <source>
        <strain evidence="6 7">YIM65594</strain>
    </source>
</reference>
<comment type="caution">
    <text evidence="6">The sequence shown here is derived from an EMBL/GenBank/DDBJ whole genome shotgun (WGS) entry which is preliminary data.</text>
</comment>